<dbReference type="AlphaFoldDB" id="A0A0P7ZQQ1"/>
<sequence>MNESIDDQHRLKELEKTVRILQKKLQRSEVDRTELENASELRESVLKTVIRDLEKSHTILQDRGQALETALSDLKTLQMKLVESEKMSALGIMVAGIAHEINNPVSFIYGNLDCANDYLQSLLGLIQLYQIHYPEPIATIQAEIESIDLDFLKQDSKNLFQSMRVGAERISEIVTSLRTFSRLDESDFKMADIHKGLDSTITILNTRLKPTPVNPEGIKLIRDYGITLPCINCYPGPLNQVFMNILVNAIDALDELVEQGGMPESFVPTICISTELSPLNKVLIRISDNGLGIPDNIKDKLFDPFFTTKPVGQGTGLGLAISYQIVTEKHQGRLWYDSIPGQGTVFSLELPIDQA</sequence>
<dbReference type="Pfam" id="PF02518">
    <property type="entry name" value="HATPase_c"/>
    <property type="match status" value="1"/>
</dbReference>
<evidence type="ECO:0000256" key="5">
    <source>
        <dbReference type="ARBA" id="ARBA00023012"/>
    </source>
</evidence>
<reference evidence="8 9" key="1">
    <citation type="submission" date="2015-09" db="EMBL/GenBank/DDBJ databases">
        <title>Identification and resolution of microdiversity through metagenomic sequencing of parallel consortia.</title>
        <authorList>
            <person name="Nelson W.C."/>
            <person name="Romine M.F."/>
            <person name="Lindemann S.R."/>
        </authorList>
    </citation>
    <scope>NUCLEOTIDE SEQUENCE [LARGE SCALE GENOMIC DNA]</scope>
    <source>
        <strain evidence="8">Ana</strain>
    </source>
</reference>
<protein>
    <recommendedName>
        <fullName evidence="2">histidine kinase</fullName>
        <ecNumber evidence="2">2.7.13.3</ecNumber>
    </recommendedName>
</protein>
<dbReference type="PATRIC" id="fig|1666911.3.peg.5269"/>
<dbReference type="GO" id="GO:0000155">
    <property type="term" value="F:phosphorelay sensor kinase activity"/>
    <property type="evidence" value="ECO:0007669"/>
    <property type="project" value="InterPro"/>
</dbReference>
<dbReference type="SUPFAM" id="SSF55874">
    <property type="entry name" value="ATPase domain of HSP90 chaperone/DNA topoisomerase II/histidine kinase"/>
    <property type="match status" value="1"/>
</dbReference>
<dbReference type="SUPFAM" id="SSF47384">
    <property type="entry name" value="Homodimeric domain of signal transducing histidine kinase"/>
    <property type="match status" value="1"/>
</dbReference>
<evidence type="ECO:0000256" key="3">
    <source>
        <dbReference type="ARBA" id="ARBA00022553"/>
    </source>
</evidence>
<evidence type="ECO:0000256" key="4">
    <source>
        <dbReference type="ARBA" id="ARBA00022777"/>
    </source>
</evidence>
<evidence type="ECO:0000256" key="2">
    <source>
        <dbReference type="ARBA" id="ARBA00012438"/>
    </source>
</evidence>
<dbReference type="InterPro" id="IPR005467">
    <property type="entry name" value="His_kinase_dom"/>
</dbReference>
<keyword evidence="6" id="KW-0175">Coiled coil</keyword>
<keyword evidence="5" id="KW-0902">Two-component regulatory system</keyword>
<comment type="catalytic activity">
    <reaction evidence="1">
        <text>ATP + protein L-histidine = ADP + protein N-phospho-L-histidine.</text>
        <dbReference type="EC" id="2.7.13.3"/>
    </reaction>
</comment>
<dbReference type="PRINTS" id="PR00344">
    <property type="entry name" value="BCTRLSENSOR"/>
</dbReference>
<evidence type="ECO:0000313" key="9">
    <source>
        <dbReference type="Proteomes" id="UP000050465"/>
    </source>
</evidence>
<evidence type="ECO:0000256" key="6">
    <source>
        <dbReference type="SAM" id="Coils"/>
    </source>
</evidence>
<gene>
    <name evidence="8" type="ORF">HLUCCA11_09735</name>
</gene>
<dbReference type="InterPro" id="IPR036890">
    <property type="entry name" value="HATPase_C_sf"/>
</dbReference>
<dbReference type="InterPro" id="IPR003661">
    <property type="entry name" value="HisK_dim/P_dom"/>
</dbReference>
<dbReference type="PANTHER" id="PTHR43065">
    <property type="entry name" value="SENSOR HISTIDINE KINASE"/>
    <property type="match status" value="1"/>
</dbReference>
<dbReference type="SMART" id="SM00388">
    <property type="entry name" value="HisKA"/>
    <property type="match status" value="1"/>
</dbReference>
<dbReference type="Proteomes" id="UP000050465">
    <property type="component" value="Unassembled WGS sequence"/>
</dbReference>
<dbReference type="InterPro" id="IPR003594">
    <property type="entry name" value="HATPase_dom"/>
</dbReference>
<dbReference type="EC" id="2.7.13.3" evidence="2"/>
<accession>A0A0P7ZQQ1</accession>
<keyword evidence="4 8" id="KW-0418">Kinase</keyword>
<dbReference type="Gene3D" id="3.30.565.10">
    <property type="entry name" value="Histidine kinase-like ATPase, C-terminal domain"/>
    <property type="match status" value="1"/>
</dbReference>
<evidence type="ECO:0000313" key="8">
    <source>
        <dbReference type="EMBL" id="KPQ35521.1"/>
    </source>
</evidence>
<dbReference type="STRING" id="1666911.HLUCCA11_09735"/>
<dbReference type="Gene3D" id="1.10.287.130">
    <property type="match status" value="1"/>
</dbReference>
<dbReference type="PANTHER" id="PTHR43065:SF50">
    <property type="entry name" value="HISTIDINE KINASE"/>
    <property type="match status" value="1"/>
</dbReference>
<dbReference type="PROSITE" id="PS50109">
    <property type="entry name" value="HIS_KIN"/>
    <property type="match status" value="1"/>
</dbReference>
<comment type="caution">
    <text evidence="8">The sequence shown here is derived from an EMBL/GenBank/DDBJ whole genome shotgun (WGS) entry which is preliminary data.</text>
</comment>
<keyword evidence="4 8" id="KW-0808">Transferase</keyword>
<dbReference type="SMART" id="SM00387">
    <property type="entry name" value="HATPase_c"/>
    <property type="match status" value="1"/>
</dbReference>
<dbReference type="InterPro" id="IPR004358">
    <property type="entry name" value="Sig_transdc_His_kin-like_C"/>
</dbReference>
<proteinExistence type="predicted"/>
<evidence type="ECO:0000256" key="1">
    <source>
        <dbReference type="ARBA" id="ARBA00000085"/>
    </source>
</evidence>
<dbReference type="EMBL" id="LJZR01000011">
    <property type="protein sequence ID" value="KPQ35521.1"/>
    <property type="molecule type" value="Genomic_DNA"/>
</dbReference>
<keyword evidence="3" id="KW-0597">Phosphoprotein</keyword>
<dbReference type="CDD" id="cd00082">
    <property type="entry name" value="HisKA"/>
    <property type="match status" value="1"/>
</dbReference>
<feature type="domain" description="Histidine kinase" evidence="7">
    <location>
        <begin position="96"/>
        <end position="354"/>
    </location>
</feature>
<evidence type="ECO:0000259" key="7">
    <source>
        <dbReference type="PROSITE" id="PS50109"/>
    </source>
</evidence>
<dbReference type="InterPro" id="IPR036097">
    <property type="entry name" value="HisK_dim/P_sf"/>
</dbReference>
<organism evidence="8 9">
    <name type="scientific">Phormidesmis priestleyi Ana</name>
    <dbReference type="NCBI Taxonomy" id="1666911"/>
    <lineage>
        <taxon>Bacteria</taxon>
        <taxon>Bacillati</taxon>
        <taxon>Cyanobacteriota</taxon>
        <taxon>Cyanophyceae</taxon>
        <taxon>Leptolyngbyales</taxon>
        <taxon>Leptolyngbyaceae</taxon>
        <taxon>Phormidesmis</taxon>
    </lineage>
</organism>
<name>A0A0P7ZQQ1_9CYAN</name>
<feature type="coiled-coil region" evidence="6">
    <location>
        <begin position="11"/>
        <end position="38"/>
    </location>
</feature>